<dbReference type="AlphaFoldDB" id="A0A0J0XGU4"/>
<dbReference type="GeneID" id="28987491"/>
<gene>
    <name evidence="1" type="ORF">CC85DRAFT_330019</name>
</gene>
<dbReference type="OrthoDB" id="273010at2759"/>
<keyword evidence="2" id="KW-1185">Reference proteome</keyword>
<evidence type="ECO:0000313" key="1">
    <source>
        <dbReference type="EMBL" id="KLT40310.1"/>
    </source>
</evidence>
<organism evidence="1 2">
    <name type="scientific">Cutaneotrichosporon oleaginosum</name>
    <dbReference type="NCBI Taxonomy" id="879819"/>
    <lineage>
        <taxon>Eukaryota</taxon>
        <taxon>Fungi</taxon>
        <taxon>Dikarya</taxon>
        <taxon>Basidiomycota</taxon>
        <taxon>Agaricomycotina</taxon>
        <taxon>Tremellomycetes</taxon>
        <taxon>Trichosporonales</taxon>
        <taxon>Trichosporonaceae</taxon>
        <taxon>Cutaneotrichosporon</taxon>
    </lineage>
</organism>
<reference evidence="1 2" key="1">
    <citation type="submission" date="2015-03" db="EMBL/GenBank/DDBJ databases">
        <title>Genomics and transcriptomics of the oil-accumulating basidiomycete yeast T. oleaginosus allow insights into substrate utilization and the diverse evolutionary trajectories of mating systems in fungi.</title>
        <authorList>
            <consortium name="DOE Joint Genome Institute"/>
            <person name="Kourist R."/>
            <person name="Kracht O."/>
            <person name="Bracharz F."/>
            <person name="Lipzen A."/>
            <person name="Nolan M."/>
            <person name="Ohm R."/>
            <person name="Grigoriev I."/>
            <person name="Sun S."/>
            <person name="Heitman J."/>
            <person name="Bruck T."/>
            <person name="Nowrousian M."/>
        </authorList>
    </citation>
    <scope>NUCLEOTIDE SEQUENCE [LARGE SCALE GENOMIC DNA]</scope>
    <source>
        <strain evidence="1 2">IBC0246</strain>
    </source>
</reference>
<evidence type="ECO:0000313" key="2">
    <source>
        <dbReference type="Proteomes" id="UP000053611"/>
    </source>
</evidence>
<dbReference type="STRING" id="879819.A0A0J0XGU4"/>
<accession>A0A0J0XGU4</accession>
<name>A0A0J0XGU4_9TREE</name>
<protein>
    <recommendedName>
        <fullName evidence="3">Succinate dehydrogenase assembly factor 1, mitochondrial</fullName>
    </recommendedName>
</protein>
<dbReference type="EMBL" id="KQ087237">
    <property type="protein sequence ID" value="KLT40310.1"/>
    <property type="molecule type" value="Genomic_DNA"/>
</dbReference>
<proteinExistence type="predicted"/>
<dbReference type="RefSeq" id="XP_018276801.1">
    <property type="nucleotide sequence ID" value="XM_018426888.1"/>
</dbReference>
<dbReference type="Proteomes" id="UP000053611">
    <property type="component" value="Unassembled WGS sequence"/>
</dbReference>
<evidence type="ECO:0008006" key="3">
    <source>
        <dbReference type="Google" id="ProtNLM"/>
    </source>
</evidence>
<sequence length="114" mass="13395">MARTGLQKEVIELYRRGVRNAMSKAPDQREAFLIHLRYTFRHPPLTPRDFTAIEHQIRRFRRTLEMLSEPSTQRIGLSDDMRYWWANEVERAHARAAIAEMKKAKAAKEASSEV</sequence>